<protein>
    <submittedName>
        <fullName evidence="8">PspC domain-containing protein</fullName>
    </submittedName>
</protein>
<gene>
    <name evidence="8" type="ORF">GZH47_12925</name>
</gene>
<comment type="subcellular location">
    <subcellularLocation>
        <location evidence="1">Cell membrane</location>
        <topology evidence="1">Single-pass membrane protein</topology>
    </subcellularLocation>
</comment>
<dbReference type="Proteomes" id="UP000479114">
    <property type="component" value="Chromosome"/>
</dbReference>
<evidence type="ECO:0000256" key="4">
    <source>
        <dbReference type="ARBA" id="ARBA00022989"/>
    </source>
</evidence>
<dbReference type="Pfam" id="PF04024">
    <property type="entry name" value="PspC"/>
    <property type="match status" value="1"/>
</dbReference>
<evidence type="ECO:0000313" key="9">
    <source>
        <dbReference type="Proteomes" id="UP000479114"/>
    </source>
</evidence>
<sequence>MRKLYRSTSDRKLTGLAAGIGQWFGIDATIVRLVLLVSGVFSLGTTLLLYIVASIVVPKAPFEVMMPDQPFRYYG</sequence>
<evidence type="ECO:0000256" key="6">
    <source>
        <dbReference type="SAM" id="Phobius"/>
    </source>
</evidence>
<evidence type="ECO:0000256" key="3">
    <source>
        <dbReference type="ARBA" id="ARBA00022692"/>
    </source>
</evidence>
<evidence type="ECO:0000256" key="5">
    <source>
        <dbReference type="ARBA" id="ARBA00023136"/>
    </source>
</evidence>
<reference evidence="8 9" key="1">
    <citation type="submission" date="2020-02" db="EMBL/GenBank/DDBJ databases">
        <title>Paenibacillus sp. nov., isolated from rhizosphere soil of tomato.</title>
        <authorList>
            <person name="Weon H.-Y."/>
            <person name="Lee S.A."/>
        </authorList>
    </citation>
    <scope>NUCLEOTIDE SEQUENCE [LARGE SCALE GENOMIC DNA]</scope>
    <source>
        <strain evidence="8 9">14171R-81</strain>
    </source>
</reference>
<keyword evidence="4 6" id="KW-1133">Transmembrane helix</keyword>
<dbReference type="PANTHER" id="PTHR33885:SF3">
    <property type="entry name" value="PHAGE SHOCK PROTEIN C"/>
    <property type="match status" value="1"/>
</dbReference>
<dbReference type="InterPro" id="IPR007168">
    <property type="entry name" value="Phageshock_PspC_N"/>
</dbReference>
<feature type="domain" description="Phage shock protein PspC N-terminal" evidence="7">
    <location>
        <begin position="2"/>
        <end position="60"/>
    </location>
</feature>
<evidence type="ECO:0000313" key="8">
    <source>
        <dbReference type="EMBL" id="QHW31657.1"/>
    </source>
</evidence>
<evidence type="ECO:0000259" key="7">
    <source>
        <dbReference type="Pfam" id="PF04024"/>
    </source>
</evidence>
<dbReference type="InterPro" id="IPR052027">
    <property type="entry name" value="PspC"/>
</dbReference>
<evidence type="ECO:0000256" key="1">
    <source>
        <dbReference type="ARBA" id="ARBA00004162"/>
    </source>
</evidence>
<keyword evidence="5 6" id="KW-0472">Membrane</keyword>
<organism evidence="8 9">
    <name type="scientific">Paenibacillus rhizovicinus</name>
    <dbReference type="NCBI Taxonomy" id="2704463"/>
    <lineage>
        <taxon>Bacteria</taxon>
        <taxon>Bacillati</taxon>
        <taxon>Bacillota</taxon>
        <taxon>Bacilli</taxon>
        <taxon>Bacillales</taxon>
        <taxon>Paenibacillaceae</taxon>
        <taxon>Paenibacillus</taxon>
    </lineage>
</organism>
<dbReference type="GO" id="GO:0005886">
    <property type="term" value="C:plasma membrane"/>
    <property type="evidence" value="ECO:0007669"/>
    <property type="project" value="UniProtKB-SubCell"/>
</dbReference>
<dbReference type="KEGG" id="prz:GZH47_12925"/>
<feature type="transmembrane region" description="Helical" evidence="6">
    <location>
        <begin position="33"/>
        <end position="57"/>
    </location>
</feature>
<dbReference type="RefSeq" id="WP_162640463.1">
    <property type="nucleotide sequence ID" value="NZ_CP048286.1"/>
</dbReference>
<dbReference type="EMBL" id="CP048286">
    <property type="protein sequence ID" value="QHW31657.1"/>
    <property type="molecule type" value="Genomic_DNA"/>
</dbReference>
<proteinExistence type="predicted"/>
<dbReference type="PANTHER" id="PTHR33885">
    <property type="entry name" value="PHAGE SHOCK PROTEIN C"/>
    <property type="match status" value="1"/>
</dbReference>
<keyword evidence="3 6" id="KW-0812">Transmembrane</keyword>
<dbReference type="AlphaFoldDB" id="A0A6C0NZK8"/>
<accession>A0A6C0NZK8</accession>
<keyword evidence="9" id="KW-1185">Reference proteome</keyword>
<evidence type="ECO:0000256" key="2">
    <source>
        <dbReference type="ARBA" id="ARBA00022475"/>
    </source>
</evidence>
<keyword evidence="2" id="KW-1003">Cell membrane</keyword>
<name>A0A6C0NZK8_9BACL</name>